<keyword evidence="2" id="KW-0106">Calcium</keyword>
<comment type="caution">
    <text evidence="3">The sequence shown here is derived from an EMBL/GenBank/DDBJ whole genome shotgun (WGS) entry which is preliminary data.</text>
</comment>
<dbReference type="Pfam" id="PF03803">
    <property type="entry name" value="Scramblase"/>
    <property type="match status" value="1"/>
</dbReference>
<reference evidence="3 4" key="1">
    <citation type="journal article" date="2023" name="Arcadia Sci">
        <title>De novo assembly of a long-read Amblyomma americanum tick genome.</title>
        <authorList>
            <person name="Chou S."/>
            <person name="Poskanzer K.E."/>
            <person name="Rollins M."/>
            <person name="Thuy-Boun P.S."/>
        </authorList>
    </citation>
    <scope>NUCLEOTIDE SEQUENCE [LARGE SCALE GENOMIC DNA]</scope>
    <source>
        <strain evidence="3">F_SG_1</strain>
        <tissue evidence="3">Salivary glands</tissue>
    </source>
</reference>
<comment type="function">
    <text evidence="2">May mediate accelerated ATP-independent bidirectional transbilayer migration of phospholipids upon binding calcium ions that results in a loss of phospholipid asymmetry in the plasma membrane.</text>
</comment>
<accession>A0AAQ4F4M5</accession>
<evidence type="ECO:0000313" key="4">
    <source>
        <dbReference type="Proteomes" id="UP001321473"/>
    </source>
</evidence>
<organism evidence="3 4">
    <name type="scientific">Amblyomma americanum</name>
    <name type="common">Lone star tick</name>
    <dbReference type="NCBI Taxonomy" id="6943"/>
    <lineage>
        <taxon>Eukaryota</taxon>
        <taxon>Metazoa</taxon>
        <taxon>Ecdysozoa</taxon>
        <taxon>Arthropoda</taxon>
        <taxon>Chelicerata</taxon>
        <taxon>Arachnida</taxon>
        <taxon>Acari</taxon>
        <taxon>Parasitiformes</taxon>
        <taxon>Ixodida</taxon>
        <taxon>Ixodoidea</taxon>
        <taxon>Ixodidae</taxon>
        <taxon>Amblyomminae</taxon>
        <taxon>Amblyomma</taxon>
    </lineage>
</organism>
<name>A0AAQ4F4M5_AMBAM</name>
<dbReference type="Proteomes" id="UP001321473">
    <property type="component" value="Unassembled WGS sequence"/>
</dbReference>
<keyword evidence="4" id="KW-1185">Reference proteome</keyword>
<dbReference type="InterPro" id="IPR005552">
    <property type="entry name" value="Scramblase"/>
</dbReference>
<gene>
    <name evidence="3" type="ORF">V5799_016568</name>
</gene>
<evidence type="ECO:0000313" key="3">
    <source>
        <dbReference type="EMBL" id="KAK8782090.1"/>
    </source>
</evidence>
<evidence type="ECO:0000256" key="1">
    <source>
        <dbReference type="ARBA" id="ARBA00005350"/>
    </source>
</evidence>
<keyword evidence="2" id="KW-0449">Lipoprotein</keyword>
<comment type="cofactor">
    <cofactor evidence="2">
        <name>Ca(2+)</name>
        <dbReference type="ChEBI" id="CHEBI:29108"/>
    </cofactor>
</comment>
<protein>
    <recommendedName>
        <fullName evidence="2">Phospholipid scramblase</fullName>
    </recommendedName>
</protein>
<evidence type="ECO:0000256" key="2">
    <source>
        <dbReference type="RuleBase" id="RU363116"/>
    </source>
</evidence>
<sequence>MARVRTLGGILIGMITRQLPGNGRNLYLDADTFNLTFPLDLDVHVKAALLACTMLIVRIVHRAHRAHVPQGTSSTVNFSTTAAPEIRVCIQGHPYLVKNPLSNL</sequence>
<dbReference type="EMBL" id="JARKHS020007024">
    <property type="protein sequence ID" value="KAK8782090.1"/>
    <property type="molecule type" value="Genomic_DNA"/>
</dbReference>
<keyword evidence="2" id="KW-0564">Palmitate</keyword>
<dbReference type="GO" id="GO:0017128">
    <property type="term" value="F:phospholipid scramblase activity"/>
    <property type="evidence" value="ECO:0007669"/>
    <property type="project" value="InterPro"/>
</dbReference>
<proteinExistence type="inferred from homology"/>
<comment type="similarity">
    <text evidence="1 2">Belongs to the phospholipid scramblase family.</text>
</comment>
<dbReference type="AlphaFoldDB" id="A0AAQ4F4M5"/>